<accession>A0A8J3GHA1</accession>
<dbReference type="EMBL" id="BMZO01000005">
    <property type="protein sequence ID" value="GHC70164.1"/>
    <property type="molecule type" value="Genomic_DNA"/>
</dbReference>
<feature type="region of interest" description="Disordered" evidence="1">
    <location>
        <begin position="1"/>
        <end position="23"/>
    </location>
</feature>
<evidence type="ECO:0000313" key="2">
    <source>
        <dbReference type="EMBL" id="GHC70164.1"/>
    </source>
</evidence>
<dbReference type="RefSeq" id="WP_189489506.1">
    <property type="nucleotide sequence ID" value="NZ_BMZO01000005.1"/>
</dbReference>
<gene>
    <name evidence="2" type="ORF">GCM10010136_16210</name>
</gene>
<evidence type="ECO:0000256" key="1">
    <source>
        <dbReference type="SAM" id="MobiDB-lite"/>
    </source>
</evidence>
<sequence>MSEKHRTTEAPASEKQSSINLYDPWERHFVSQNKKDAFYRSLENRPASSSTVSR</sequence>
<reference evidence="2" key="1">
    <citation type="journal article" date="2014" name="Int. J. Syst. Evol. Microbiol.">
        <title>Complete genome sequence of Corynebacterium casei LMG S-19264T (=DSM 44701T), isolated from a smear-ripened cheese.</title>
        <authorList>
            <consortium name="US DOE Joint Genome Institute (JGI-PGF)"/>
            <person name="Walter F."/>
            <person name="Albersmeier A."/>
            <person name="Kalinowski J."/>
            <person name="Ruckert C."/>
        </authorList>
    </citation>
    <scope>NUCLEOTIDE SEQUENCE</scope>
    <source>
        <strain evidence="2">KCTC 42097</strain>
    </source>
</reference>
<protein>
    <submittedName>
        <fullName evidence="2">Uncharacterized protein</fullName>
    </submittedName>
</protein>
<dbReference type="Proteomes" id="UP000641137">
    <property type="component" value="Unassembled WGS sequence"/>
</dbReference>
<name>A0A8J3GHA1_9HYPH</name>
<evidence type="ECO:0000313" key="3">
    <source>
        <dbReference type="Proteomes" id="UP000641137"/>
    </source>
</evidence>
<keyword evidence="3" id="KW-1185">Reference proteome</keyword>
<reference evidence="2" key="2">
    <citation type="submission" date="2020-09" db="EMBL/GenBank/DDBJ databases">
        <authorList>
            <person name="Sun Q."/>
            <person name="Kim S."/>
        </authorList>
    </citation>
    <scope>NUCLEOTIDE SEQUENCE</scope>
    <source>
        <strain evidence="2">KCTC 42097</strain>
    </source>
</reference>
<comment type="caution">
    <text evidence="2">The sequence shown here is derived from an EMBL/GenBank/DDBJ whole genome shotgun (WGS) entry which is preliminary data.</text>
</comment>
<dbReference type="AlphaFoldDB" id="A0A8J3GHA1"/>
<organism evidence="2 3">
    <name type="scientific">Limoniibacter endophyticus</name>
    <dbReference type="NCBI Taxonomy" id="1565040"/>
    <lineage>
        <taxon>Bacteria</taxon>
        <taxon>Pseudomonadati</taxon>
        <taxon>Pseudomonadota</taxon>
        <taxon>Alphaproteobacteria</taxon>
        <taxon>Hyphomicrobiales</taxon>
        <taxon>Bartonellaceae</taxon>
        <taxon>Limoniibacter</taxon>
    </lineage>
</organism>
<proteinExistence type="predicted"/>